<evidence type="ECO:0000256" key="13">
    <source>
        <dbReference type="ARBA" id="ARBA00023136"/>
    </source>
</evidence>
<evidence type="ECO:0000313" key="22">
    <source>
        <dbReference type="Proteomes" id="UP000290900"/>
    </source>
</evidence>
<dbReference type="PANTHER" id="PTHR13966">
    <property type="entry name" value="ENDONUCLEASE RELATED"/>
    <property type="match status" value="1"/>
</dbReference>
<dbReference type="GO" id="GO:0046872">
    <property type="term" value="F:metal ion binding"/>
    <property type="evidence" value="ECO:0007669"/>
    <property type="project" value="UniProtKB-KW"/>
</dbReference>
<evidence type="ECO:0000259" key="19">
    <source>
        <dbReference type="SMART" id="SM00477"/>
    </source>
</evidence>
<name>A0A448YL21_BRENA</name>
<dbReference type="FunCoup" id="A0A448YL21">
    <property type="interactions" value="256"/>
</dbReference>
<keyword evidence="11" id="KW-0460">Magnesium</keyword>
<dbReference type="Gene3D" id="3.40.570.10">
    <property type="entry name" value="Extracellular Endonuclease, subunit A"/>
    <property type="match status" value="1"/>
</dbReference>
<dbReference type="SMART" id="SM00477">
    <property type="entry name" value="NUC"/>
    <property type="match status" value="1"/>
</dbReference>
<dbReference type="SUPFAM" id="SSF54060">
    <property type="entry name" value="His-Me finger endonucleases"/>
    <property type="match status" value="1"/>
</dbReference>
<evidence type="ECO:0000256" key="7">
    <source>
        <dbReference type="ARBA" id="ARBA00022723"/>
    </source>
</evidence>
<keyword evidence="14" id="KW-0464">Manganese</keyword>
<dbReference type="InterPro" id="IPR001604">
    <property type="entry name" value="Endo_G_ENPP1-like_dom"/>
</dbReference>
<reference evidence="21 22" key="1">
    <citation type="submission" date="2018-12" db="EMBL/GenBank/DDBJ databases">
        <authorList>
            <person name="Tiukova I."/>
            <person name="Dainat J."/>
        </authorList>
    </citation>
    <scope>NUCLEOTIDE SEQUENCE [LARGE SCALE GENOMIC DNA]</scope>
</reference>
<comment type="subcellular location">
    <subcellularLocation>
        <location evidence="3">Mitochondrion inner membrane</location>
    </subcellularLocation>
</comment>
<evidence type="ECO:0000256" key="17">
    <source>
        <dbReference type="RuleBase" id="RU366055"/>
    </source>
</evidence>
<feature type="binding site" evidence="16">
    <location>
        <position position="187"/>
    </location>
    <ligand>
        <name>Mg(2+)</name>
        <dbReference type="ChEBI" id="CHEBI:18420"/>
        <note>catalytic</note>
    </ligand>
</feature>
<dbReference type="GO" id="GO:0005634">
    <property type="term" value="C:nucleus"/>
    <property type="evidence" value="ECO:0007669"/>
    <property type="project" value="UniProtKB-ARBA"/>
</dbReference>
<dbReference type="InParanoid" id="A0A448YL21"/>
<dbReference type="PROSITE" id="PS01070">
    <property type="entry name" value="NUCLEASE_NON_SPEC"/>
    <property type="match status" value="1"/>
</dbReference>
<feature type="compositionally biased region" description="Low complexity" evidence="18">
    <location>
        <begin position="31"/>
        <end position="49"/>
    </location>
</feature>
<dbReference type="GO" id="GO:0003676">
    <property type="term" value="F:nucleic acid binding"/>
    <property type="evidence" value="ECO:0007669"/>
    <property type="project" value="InterPro"/>
</dbReference>
<evidence type="ECO:0000256" key="16">
    <source>
        <dbReference type="PIRSR" id="PIRSR640255-2"/>
    </source>
</evidence>
<dbReference type="GO" id="GO:0006309">
    <property type="term" value="P:apoptotic DNA fragmentation"/>
    <property type="evidence" value="ECO:0007669"/>
    <property type="project" value="TreeGrafter"/>
</dbReference>
<organism evidence="21 22">
    <name type="scientific">Brettanomyces naardenensis</name>
    <name type="common">Yeast</name>
    <dbReference type="NCBI Taxonomy" id="13370"/>
    <lineage>
        <taxon>Eukaryota</taxon>
        <taxon>Fungi</taxon>
        <taxon>Dikarya</taxon>
        <taxon>Ascomycota</taxon>
        <taxon>Saccharomycotina</taxon>
        <taxon>Pichiomycetes</taxon>
        <taxon>Pichiales</taxon>
        <taxon>Pichiaceae</taxon>
        <taxon>Brettanomyces</taxon>
    </lineage>
</organism>
<dbReference type="InterPro" id="IPR044925">
    <property type="entry name" value="His-Me_finger_sf"/>
</dbReference>
<comment type="similarity">
    <text evidence="4 17">Belongs to the DNA/RNA non-specific endonuclease family.</text>
</comment>
<dbReference type="EC" id="3.1.30.-" evidence="17"/>
<dbReference type="CDD" id="cd00091">
    <property type="entry name" value="NUC"/>
    <property type="match status" value="1"/>
</dbReference>
<comment type="cofactor">
    <cofactor evidence="2 17">
        <name>Mg(2+)</name>
        <dbReference type="ChEBI" id="CHEBI:18420"/>
    </cofactor>
</comment>
<comment type="subunit">
    <text evidence="5">Homodimer.</text>
</comment>
<dbReference type="PANTHER" id="PTHR13966:SF5">
    <property type="entry name" value="ENDONUCLEASE G, MITOCHONDRIAL"/>
    <property type="match status" value="1"/>
</dbReference>
<evidence type="ECO:0000259" key="20">
    <source>
        <dbReference type="SMART" id="SM00892"/>
    </source>
</evidence>
<sequence>MFKQTAGATAISLGAISLFWFGGWSRSTESSPAPVGSPVGVPSGPAKVPSKPPRGTSSGTLVEPGSDVNPIGFFVNYGFPGPIHDLERHKEFVSVYDRRTRNPYYVVEHLTPDSLQKGPTNGDRKNSYFREDESVPRIFRGLLKDFFRSGYDRGHQAPAADAKFSQDAMNETFLLTNMSPQVGEGFNRDYWASFEYFCRTLTKQYRSVRVVTGPLYLPKRDPVDGKFRVSYEVIGNPPNVAVPTHFFKLVVAEKAFSRSYDSDDVAVAAFVLPNEKIPNEIPLTSFMVPVEALERSSGLELLDKVPEERKKNLCREVRCEIIVRDFKDKVKALPAPRK</sequence>
<feature type="region of interest" description="Disordered" evidence="18">
    <location>
        <begin position="31"/>
        <end position="64"/>
    </location>
</feature>
<dbReference type="FunFam" id="3.40.570.10:FF:000004">
    <property type="entry name" value="Nuclease 1, mitochondrial"/>
    <property type="match status" value="1"/>
</dbReference>
<dbReference type="InterPro" id="IPR020821">
    <property type="entry name" value="ENPP1-3/EXOG-like_nuc-like"/>
</dbReference>
<dbReference type="GO" id="GO:0004521">
    <property type="term" value="F:RNA endonuclease activity"/>
    <property type="evidence" value="ECO:0007669"/>
    <property type="project" value="TreeGrafter"/>
</dbReference>
<dbReference type="STRING" id="13370.A0A448YL21"/>
<evidence type="ECO:0000256" key="18">
    <source>
        <dbReference type="SAM" id="MobiDB-lite"/>
    </source>
</evidence>
<keyword evidence="12" id="KW-0496">Mitochondrion</keyword>
<keyword evidence="9" id="KW-0999">Mitochondrion inner membrane</keyword>
<keyword evidence="13" id="KW-0472">Membrane</keyword>
<evidence type="ECO:0000256" key="9">
    <source>
        <dbReference type="ARBA" id="ARBA00022792"/>
    </source>
</evidence>
<evidence type="ECO:0000256" key="15">
    <source>
        <dbReference type="PIRSR" id="PIRSR640255-1"/>
    </source>
</evidence>
<feature type="domain" description="ENPP1-3/EXOG-like endonuclease/phosphodiesterase" evidence="19">
    <location>
        <begin position="89"/>
        <end position="308"/>
    </location>
</feature>
<evidence type="ECO:0000256" key="11">
    <source>
        <dbReference type="ARBA" id="ARBA00022842"/>
    </source>
</evidence>
<proteinExistence type="inferred from homology"/>
<keyword evidence="7 16" id="KW-0479">Metal-binding</keyword>
<dbReference type="EMBL" id="CAACVR010000012">
    <property type="protein sequence ID" value="VEU21639.1"/>
    <property type="molecule type" value="Genomic_DNA"/>
</dbReference>
<evidence type="ECO:0000256" key="3">
    <source>
        <dbReference type="ARBA" id="ARBA00004273"/>
    </source>
</evidence>
<dbReference type="Pfam" id="PF01223">
    <property type="entry name" value="Endonuclease_NS"/>
    <property type="match status" value="1"/>
</dbReference>
<evidence type="ECO:0000256" key="5">
    <source>
        <dbReference type="ARBA" id="ARBA00011738"/>
    </source>
</evidence>
<keyword evidence="6 17" id="KW-0540">Nuclease</keyword>
<protein>
    <recommendedName>
        <fullName evidence="17">Endonuclease</fullName>
        <ecNumber evidence="17">3.1.30.-</ecNumber>
    </recommendedName>
</protein>
<comment type="cofactor">
    <cofactor evidence="1">
        <name>Mn(2+)</name>
        <dbReference type="ChEBI" id="CHEBI:29035"/>
    </cofactor>
</comment>
<feature type="domain" description="DNA/RNA non-specific endonuclease/pyrophosphatase/phosphodiesterase" evidence="20">
    <location>
        <begin position="88"/>
        <end position="308"/>
    </location>
</feature>
<dbReference type="SMART" id="SM00892">
    <property type="entry name" value="Endonuclease_NS"/>
    <property type="match status" value="1"/>
</dbReference>
<dbReference type="InterPro" id="IPR044929">
    <property type="entry name" value="DNA/RNA_non-sp_Endonuclease_sf"/>
</dbReference>
<keyword evidence="10 17" id="KW-0378">Hydrolase</keyword>
<dbReference type="GO" id="GO:0000014">
    <property type="term" value="F:single-stranded DNA endodeoxyribonuclease activity"/>
    <property type="evidence" value="ECO:0007669"/>
    <property type="project" value="TreeGrafter"/>
</dbReference>
<evidence type="ECO:0000256" key="12">
    <source>
        <dbReference type="ARBA" id="ARBA00023128"/>
    </source>
</evidence>
<evidence type="ECO:0000313" key="21">
    <source>
        <dbReference type="EMBL" id="VEU21639.1"/>
    </source>
</evidence>
<dbReference type="InterPro" id="IPR018524">
    <property type="entry name" value="DNA/RNA_endonuclease_AS"/>
</dbReference>
<evidence type="ECO:0000256" key="14">
    <source>
        <dbReference type="ARBA" id="ARBA00023211"/>
    </source>
</evidence>
<dbReference type="InterPro" id="IPR040255">
    <property type="entry name" value="Non-specific_endonuclease"/>
</dbReference>
<keyword evidence="22" id="KW-1185">Reference proteome</keyword>
<evidence type="ECO:0000256" key="8">
    <source>
        <dbReference type="ARBA" id="ARBA00022759"/>
    </source>
</evidence>
<accession>A0A448YL21</accession>
<feature type="active site" description="Proton acceptor" evidence="15">
    <location>
        <position position="155"/>
    </location>
</feature>
<gene>
    <name evidence="21" type="ORF">BRENAR_LOCUS2372</name>
</gene>
<evidence type="ECO:0000256" key="4">
    <source>
        <dbReference type="ARBA" id="ARBA00010052"/>
    </source>
</evidence>
<evidence type="ECO:0000256" key="1">
    <source>
        <dbReference type="ARBA" id="ARBA00001936"/>
    </source>
</evidence>
<evidence type="ECO:0000256" key="6">
    <source>
        <dbReference type="ARBA" id="ARBA00022722"/>
    </source>
</evidence>
<dbReference type="Proteomes" id="UP000290900">
    <property type="component" value="Unassembled WGS sequence"/>
</dbReference>
<dbReference type="OrthoDB" id="5418055at2759"/>
<dbReference type="AlphaFoldDB" id="A0A448YL21"/>
<keyword evidence="8 17" id="KW-0255">Endonuclease</keyword>
<dbReference type="GO" id="GO:0006401">
    <property type="term" value="P:RNA catabolic process"/>
    <property type="evidence" value="ECO:0007669"/>
    <property type="project" value="UniProtKB-ARBA"/>
</dbReference>
<evidence type="ECO:0000256" key="2">
    <source>
        <dbReference type="ARBA" id="ARBA00001946"/>
    </source>
</evidence>
<dbReference type="GO" id="GO:0005743">
    <property type="term" value="C:mitochondrial inner membrane"/>
    <property type="evidence" value="ECO:0007669"/>
    <property type="project" value="UniProtKB-SubCell"/>
</dbReference>
<evidence type="ECO:0000256" key="10">
    <source>
        <dbReference type="ARBA" id="ARBA00022801"/>
    </source>
</evidence>